<dbReference type="PANTHER" id="PTHR46289:SF14">
    <property type="entry name" value="DUF4371 DOMAIN-CONTAINING PROTEIN"/>
    <property type="match status" value="1"/>
</dbReference>
<keyword evidence="7" id="KW-1185">Reference proteome</keyword>
<name>A0A815HHB0_9BILA</name>
<dbReference type="SMART" id="SM00195">
    <property type="entry name" value="DSPc"/>
    <property type="match status" value="1"/>
</dbReference>
<sequence length="598" mass="68161">MSDSSTGVTMADKSIFSNLKNDIGSHIKSRLSLKDDIRYLLLKDHFVPSGNFKWPYSERNTHVTVEKRYLNQKHLKDNSWLVFSLSKNGLFCLPCALFATGGGGKSLNSGSETDEGLAKLILEELNELDLDPSFIVGQGYDGCSAMSGEFNGCHAFIQRLFPKALYLHCLQSPGGGIMDCKQLIDDIVFMFKYIRNEKLEQNYEEILDLRDITGHEVKMPLITGRQTTRSNVPSTTPQEYYRLNLFIPILDHFIASLNERFFTHQWLVLRVSRLIPAFIEGKTFDDIEEVVEMYQDLLHGSTTVIKQEFLLYQKKWIDIQPPDRPSNVMEAYLSCNETFYPNIKILLNIYATLPVTTATGERSFSILKRLKTYLRSTMSEDRLNGLAMLTINSDIAIDIDEVIDRFSRKKGVLILFYDYEYYFNSILCKARKSNKGKEIMTKREPPSLIISNLWLGCLQDAQDVEFLTTNGIQNIISICLQPLPKHENCIHYRFEIEDNAEPSSADTQYFVDLLDKAVPVLQQCNGHPTLIHCGVGRQRSAAVVAAYLAMKKFSGNVEEAVFHVMNRRATAFRVVDSGSVKIKVNWQNALSEFCKSKR</sequence>
<evidence type="ECO:0000259" key="4">
    <source>
        <dbReference type="PROSITE" id="PS50056"/>
    </source>
</evidence>
<keyword evidence="2" id="KW-0904">Protein phosphatase</keyword>
<evidence type="ECO:0000313" key="5">
    <source>
        <dbReference type="EMBL" id="CAF1351809.1"/>
    </source>
</evidence>
<protein>
    <submittedName>
        <fullName evidence="5">Uncharacterized protein</fullName>
    </submittedName>
</protein>
<dbReference type="AlphaFoldDB" id="A0A815HHB0"/>
<organism evidence="5 7">
    <name type="scientific">Didymodactylos carnosus</name>
    <dbReference type="NCBI Taxonomy" id="1234261"/>
    <lineage>
        <taxon>Eukaryota</taxon>
        <taxon>Metazoa</taxon>
        <taxon>Spiralia</taxon>
        <taxon>Gnathifera</taxon>
        <taxon>Rotifera</taxon>
        <taxon>Eurotatoria</taxon>
        <taxon>Bdelloidea</taxon>
        <taxon>Philodinida</taxon>
        <taxon>Philodinidae</taxon>
        <taxon>Didymodactylos</taxon>
    </lineage>
</organism>
<dbReference type="Pfam" id="PF05699">
    <property type="entry name" value="Dimer_Tnp_hAT"/>
    <property type="match status" value="1"/>
</dbReference>
<keyword evidence="1" id="KW-0378">Hydrolase</keyword>
<dbReference type="OrthoDB" id="6621209at2759"/>
<dbReference type="InterPro" id="IPR052958">
    <property type="entry name" value="IFN-induced_PKR_regulator"/>
</dbReference>
<dbReference type="InterPro" id="IPR008906">
    <property type="entry name" value="HATC_C_dom"/>
</dbReference>
<accession>A0A815HHB0</accession>
<dbReference type="SUPFAM" id="SSF53098">
    <property type="entry name" value="Ribonuclease H-like"/>
    <property type="match status" value="1"/>
</dbReference>
<dbReference type="InterPro" id="IPR029021">
    <property type="entry name" value="Prot-tyrosine_phosphatase-like"/>
</dbReference>
<reference evidence="5" key="1">
    <citation type="submission" date="2021-02" db="EMBL/GenBank/DDBJ databases">
        <authorList>
            <person name="Nowell W R."/>
        </authorList>
    </citation>
    <scope>NUCLEOTIDE SEQUENCE</scope>
</reference>
<dbReference type="Pfam" id="PF00782">
    <property type="entry name" value="DSPc"/>
    <property type="match status" value="1"/>
</dbReference>
<gene>
    <name evidence="5" type="ORF">GPM918_LOCUS30949</name>
    <name evidence="6" type="ORF">SRO942_LOCUS31581</name>
</gene>
<dbReference type="EMBL" id="CAJNOQ010014944">
    <property type="protein sequence ID" value="CAF1351809.1"/>
    <property type="molecule type" value="Genomic_DNA"/>
</dbReference>
<evidence type="ECO:0000256" key="2">
    <source>
        <dbReference type="ARBA" id="ARBA00022912"/>
    </source>
</evidence>
<dbReference type="InterPro" id="IPR012337">
    <property type="entry name" value="RNaseH-like_sf"/>
</dbReference>
<dbReference type="Gene3D" id="3.90.190.10">
    <property type="entry name" value="Protein tyrosine phosphatase superfamily"/>
    <property type="match status" value="1"/>
</dbReference>
<comment type="caution">
    <text evidence="5">The sequence shown here is derived from an EMBL/GenBank/DDBJ whole genome shotgun (WGS) entry which is preliminary data.</text>
</comment>
<dbReference type="PROSITE" id="PS50054">
    <property type="entry name" value="TYR_PHOSPHATASE_DUAL"/>
    <property type="match status" value="1"/>
</dbReference>
<dbReference type="GO" id="GO:0046983">
    <property type="term" value="F:protein dimerization activity"/>
    <property type="evidence" value="ECO:0007669"/>
    <property type="project" value="InterPro"/>
</dbReference>
<dbReference type="GO" id="GO:0004721">
    <property type="term" value="F:phosphoprotein phosphatase activity"/>
    <property type="evidence" value="ECO:0007669"/>
    <property type="project" value="UniProtKB-KW"/>
</dbReference>
<evidence type="ECO:0000256" key="1">
    <source>
        <dbReference type="ARBA" id="ARBA00022801"/>
    </source>
</evidence>
<dbReference type="InterPro" id="IPR000387">
    <property type="entry name" value="Tyr_Pase_dom"/>
</dbReference>
<dbReference type="PANTHER" id="PTHR46289">
    <property type="entry name" value="52 KDA REPRESSOR OF THE INHIBITOR OF THE PROTEIN KINASE-LIKE PROTEIN-RELATED"/>
    <property type="match status" value="1"/>
</dbReference>
<dbReference type="Proteomes" id="UP000681722">
    <property type="component" value="Unassembled WGS sequence"/>
</dbReference>
<dbReference type="PROSITE" id="PS50056">
    <property type="entry name" value="TYR_PHOSPHATASE_2"/>
    <property type="match status" value="1"/>
</dbReference>
<dbReference type="InterPro" id="IPR016130">
    <property type="entry name" value="Tyr_Pase_AS"/>
</dbReference>
<feature type="domain" description="Tyrosine specific protein phosphatases" evidence="4">
    <location>
        <begin position="508"/>
        <end position="568"/>
    </location>
</feature>
<dbReference type="Proteomes" id="UP000663829">
    <property type="component" value="Unassembled WGS sequence"/>
</dbReference>
<dbReference type="SUPFAM" id="SSF52799">
    <property type="entry name" value="(Phosphotyrosine protein) phosphatases II"/>
    <property type="match status" value="1"/>
</dbReference>
<dbReference type="EMBL" id="CAJOBC010064813">
    <property type="protein sequence ID" value="CAF4222550.1"/>
    <property type="molecule type" value="Genomic_DNA"/>
</dbReference>
<dbReference type="PROSITE" id="PS00383">
    <property type="entry name" value="TYR_PHOSPHATASE_1"/>
    <property type="match status" value="1"/>
</dbReference>
<dbReference type="InterPro" id="IPR020422">
    <property type="entry name" value="TYR_PHOSPHATASE_DUAL_dom"/>
</dbReference>
<evidence type="ECO:0000313" key="7">
    <source>
        <dbReference type="Proteomes" id="UP000663829"/>
    </source>
</evidence>
<evidence type="ECO:0000259" key="3">
    <source>
        <dbReference type="PROSITE" id="PS50054"/>
    </source>
</evidence>
<proteinExistence type="predicted"/>
<dbReference type="CDD" id="cd14498">
    <property type="entry name" value="DSP"/>
    <property type="match status" value="1"/>
</dbReference>
<dbReference type="InterPro" id="IPR000340">
    <property type="entry name" value="Dual-sp_phosphatase_cat-dom"/>
</dbReference>
<evidence type="ECO:0000313" key="6">
    <source>
        <dbReference type="EMBL" id="CAF4222550.1"/>
    </source>
</evidence>
<feature type="domain" description="Tyrosine-protein phosphatase" evidence="3">
    <location>
        <begin position="445"/>
        <end position="598"/>
    </location>
</feature>